<comment type="caution">
    <text evidence="4">The sequence shown here is derived from an EMBL/GenBank/DDBJ whole genome shotgun (WGS) entry which is preliminary data.</text>
</comment>
<dbReference type="EMBL" id="NEVH01007817">
    <property type="protein sequence ID" value="PNF35560.1"/>
    <property type="molecule type" value="Genomic_DNA"/>
</dbReference>
<dbReference type="Pfam" id="PF13359">
    <property type="entry name" value="DDE_Tnp_4"/>
    <property type="match status" value="1"/>
</dbReference>
<evidence type="ECO:0000313" key="5">
    <source>
        <dbReference type="Proteomes" id="UP000235965"/>
    </source>
</evidence>
<dbReference type="Proteomes" id="UP000235965">
    <property type="component" value="Unassembled WGS sequence"/>
</dbReference>
<keyword evidence="2" id="KW-0479">Metal-binding</keyword>
<dbReference type="InterPro" id="IPR027806">
    <property type="entry name" value="HARBI1_dom"/>
</dbReference>
<proteinExistence type="predicted"/>
<dbReference type="GO" id="GO:0046872">
    <property type="term" value="F:metal ion binding"/>
    <property type="evidence" value="ECO:0007669"/>
    <property type="project" value="UniProtKB-KW"/>
</dbReference>
<dbReference type="AlphaFoldDB" id="A0A2J7R408"/>
<sequence>SMPHCIDSVDGKHCRIQCPPNAGSQFYKHKGFHSVVLLAVADAECNFILLAVGGFDRDNDRYCNIFCWVRVLRRIFGPKRDEVTGGWRKLHNLYSSPSIIRMLKSRRMRRLLGSVVNRRPRVGNRPGDDFLREWPTLLISPYARRQLNNEKRLFNYRSSRARRTVECAFGILVRKFGMFTHSVSTSLKLAEASIKSALYCIIIHGSGRKKQKETWREFLEQTNVPPVIGLRPTPAHRGGAEAIETRNKLTAYFSR</sequence>
<reference evidence="4 5" key="1">
    <citation type="submission" date="2017-12" db="EMBL/GenBank/DDBJ databases">
        <title>Hemimetabolous genomes reveal molecular basis of termite eusociality.</title>
        <authorList>
            <person name="Harrison M.C."/>
            <person name="Jongepier E."/>
            <person name="Robertson H.M."/>
            <person name="Arning N."/>
            <person name="Bitard-Feildel T."/>
            <person name="Chao H."/>
            <person name="Childers C.P."/>
            <person name="Dinh H."/>
            <person name="Doddapaneni H."/>
            <person name="Dugan S."/>
            <person name="Gowin J."/>
            <person name="Greiner C."/>
            <person name="Han Y."/>
            <person name="Hu H."/>
            <person name="Hughes D.S.T."/>
            <person name="Huylmans A.-K."/>
            <person name="Kemena C."/>
            <person name="Kremer L.P.M."/>
            <person name="Lee S.L."/>
            <person name="Lopez-Ezquerra A."/>
            <person name="Mallet L."/>
            <person name="Monroy-Kuhn J.M."/>
            <person name="Moser A."/>
            <person name="Murali S.C."/>
            <person name="Muzny D.M."/>
            <person name="Otani S."/>
            <person name="Piulachs M.-D."/>
            <person name="Poelchau M."/>
            <person name="Qu J."/>
            <person name="Schaub F."/>
            <person name="Wada-Katsumata A."/>
            <person name="Worley K.C."/>
            <person name="Xie Q."/>
            <person name="Ylla G."/>
            <person name="Poulsen M."/>
            <person name="Gibbs R.A."/>
            <person name="Schal C."/>
            <person name="Richards S."/>
            <person name="Belles X."/>
            <person name="Korb J."/>
            <person name="Bornberg-Bauer E."/>
        </authorList>
    </citation>
    <scope>NUCLEOTIDE SEQUENCE [LARGE SCALE GENOMIC DNA]</scope>
    <source>
        <tissue evidence="4">Whole body</tissue>
    </source>
</reference>
<comment type="cofactor">
    <cofactor evidence="1">
        <name>a divalent metal cation</name>
        <dbReference type="ChEBI" id="CHEBI:60240"/>
    </cofactor>
</comment>
<evidence type="ECO:0000256" key="2">
    <source>
        <dbReference type="ARBA" id="ARBA00022723"/>
    </source>
</evidence>
<keyword evidence="5" id="KW-1185">Reference proteome</keyword>
<organism evidence="4 5">
    <name type="scientific">Cryptotermes secundus</name>
    <dbReference type="NCBI Taxonomy" id="105785"/>
    <lineage>
        <taxon>Eukaryota</taxon>
        <taxon>Metazoa</taxon>
        <taxon>Ecdysozoa</taxon>
        <taxon>Arthropoda</taxon>
        <taxon>Hexapoda</taxon>
        <taxon>Insecta</taxon>
        <taxon>Pterygota</taxon>
        <taxon>Neoptera</taxon>
        <taxon>Polyneoptera</taxon>
        <taxon>Dictyoptera</taxon>
        <taxon>Blattodea</taxon>
        <taxon>Blattoidea</taxon>
        <taxon>Termitoidae</taxon>
        <taxon>Kalotermitidae</taxon>
        <taxon>Cryptotermitinae</taxon>
        <taxon>Cryptotermes</taxon>
    </lineage>
</organism>
<accession>A0A2J7R408</accession>
<evidence type="ECO:0000259" key="3">
    <source>
        <dbReference type="Pfam" id="PF13359"/>
    </source>
</evidence>
<feature type="domain" description="DDE Tnp4" evidence="3">
    <location>
        <begin position="141"/>
        <end position="204"/>
    </location>
</feature>
<protein>
    <recommendedName>
        <fullName evidence="3">DDE Tnp4 domain-containing protein</fullName>
    </recommendedName>
</protein>
<gene>
    <name evidence="4" type="ORF">B7P43_G03722</name>
</gene>
<name>A0A2J7R408_9NEOP</name>
<dbReference type="STRING" id="105785.A0A2J7R408"/>
<feature type="non-terminal residue" evidence="4">
    <location>
        <position position="1"/>
    </location>
</feature>
<evidence type="ECO:0000256" key="1">
    <source>
        <dbReference type="ARBA" id="ARBA00001968"/>
    </source>
</evidence>
<dbReference type="InParanoid" id="A0A2J7R408"/>
<evidence type="ECO:0000313" key="4">
    <source>
        <dbReference type="EMBL" id="PNF35560.1"/>
    </source>
</evidence>